<gene>
    <name evidence="1" type="ORF">RPERSI_LOCUS21118</name>
</gene>
<evidence type="ECO:0000313" key="2">
    <source>
        <dbReference type="Proteomes" id="UP000789920"/>
    </source>
</evidence>
<comment type="caution">
    <text evidence="1">The sequence shown here is derived from an EMBL/GenBank/DDBJ whole genome shotgun (WGS) entry which is preliminary data.</text>
</comment>
<proteinExistence type="predicted"/>
<feature type="non-terminal residue" evidence="1">
    <location>
        <position position="1"/>
    </location>
</feature>
<dbReference type="EMBL" id="CAJVQC010061115">
    <property type="protein sequence ID" value="CAG8801483.1"/>
    <property type="molecule type" value="Genomic_DNA"/>
</dbReference>
<dbReference type="Proteomes" id="UP000789920">
    <property type="component" value="Unassembled WGS sequence"/>
</dbReference>
<keyword evidence="2" id="KW-1185">Reference proteome</keyword>
<evidence type="ECO:0000313" key="1">
    <source>
        <dbReference type="EMBL" id="CAG8801483.1"/>
    </source>
</evidence>
<name>A0ACA9RPJ3_9GLOM</name>
<accession>A0ACA9RPJ3</accession>
<feature type="non-terminal residue" evidence="1">
    <location>
        <position position="50"/>
    </location>
</feature>
<reference evidence="1" key="1">
    <citation type="submission" date="2021-06" db="EMBL/GenBank/DDBJ databases">
        <authorList>
            <person name="Kallberg Y."/>
            <person name="Tangrot J."/>
            <person name="Rosling A."/>
        </authorList>
    </citation>
    <scope>NUCLEOTIDE SEQUENCE</scope>
    <source>
        <strain evidence="1">MA461A</strain>
    </source>
</reference>
<organism evidence="1 2">
    <name type="scientific">Racocetra persica</name>
    <dbReference type="NCBI Taxonomy" id="160502"/>
    <lineage>
        <taxon>Eukaryota</taxon>
        <taxon>Fungi</taxon>
        <taxon>Fungi incertae sedis</taxon>
        <taxon>Mucoromycota</taxon>
        <taxon>Glomeromycotina</taxon>
        <taxon>Glomeromycetes</taxon>
        <taxon>Diversisporales</taxon>
        <taxon>Gigasporaceae</taxon>
        <taxon>Racocetra</taxon>
    </lineage>
</organism>
<sequence length="50" mass="5638">LASADDTSALRELFVKHDDIEKDFCNNIRAYNSIFAFTSMGIKLDENLAN</sequence>
<protein>
    <submittedName>
        <fullName evidence="1">9122_t:CDS:1</fullName>
    </submittedName>
</protein>